<dbReference type="Pfam" id="PF13185">
    <property type="entry name" value="GAF_2"/>
    <property type="match status" value="1"/>
</dbReference>
<evidence type="ECO:0000259" key="1">
    <source>
        <dbReference type="Pfam" id="PF13185"/>
    </source>
</evidence>
<dbReference type="SUPFAM" id="SSF55781">
    <property type="entry name" value="GAF domain-like"/>
    <property type="match status" value="1"/>
</dbReference>
<reference evidence="2 3" key="1">
    <citation type="journal article" date="2014" name="Genome Announc.">
        <title>Draft Genome Sequence of Lutibaculum baratangense Strain AMV1T, Isolated from a Mud Volcano in Andamans, India.</title>
        <authorList>
            <person name="Singh A."/>
            <person name="Sreenivas A."/>
            <person name="Sathyanarayana Reddy G."/>
            <person name="Pinnaka A.K."/>
            <person name="Shivaji S."/>
        </authorList>
    </citation>
    <scope>NUCLEOTIDE SEQUENCE [LARGE SCALE GENOMIC DNA]</scope>
    <source>
        <strain evidence="2 3">AMV1</strain>
    </source>
</reference>
<dbReference type="eggNOG" id="COG2203">
    <property type="taxonomic scope" value="Bacteria"/>
</dbReference>
<accession>V4RKV3</accession>
<gene>
    <name evidence="2" type="ORF">N177_1254</name>
</gene>
<protein>
    <recommendedName>
        <fullName evidence="1">GAF domain-containing protein</fullName>
    </recommendedName>
</protein>
<name>V4RKV3_9HYPH</name>
<feature type="domain" description="GAF" evidence="1">
    <location>
        <begin position="35"/>
        <end position="154"/>
    </location>
</feature>
<organism evidence="2 3">
    <name type="scientific">Lutibaculum baratangense AMV1</name>
    <dbReference type="NCBI Taxonomy" id="631454"/>
    <lineage>
        <taxon>Bacteria</taxon>
        <taxon>Pseudomonadati</taxon>
        <taxon>Pseudomonadota</taxon>
        <taxon>Alphaproteobacteria</taxon>
        <taxon>Hyphomicrobiales</taxon>
        <taxon>Tepidamorphaceae</taxon>
        <taxon>Lutibaculum</taxon>
    </lineage>
</organism>
<dbReference type="InterPro" id="IPR003018">
    <property type="entry name" value="GAF"/>
</dbReference>
<dbReference type="Gene3D" id="3.30.450.40">
    <property type="match status" value="1"/>
</dbReference>
<dbReference type="AlphaFoldDB" id="V4RKV3"/>
<dbReference type="InterPro" id="IPR029016">
    <property type="entry name" value="GAF-like_dom_sf"/>
</dbReference>
<dbReference type="Proteomes" id="UP000017819">
    <property type="component" value="Unassembled WGS sequence"/>
</dbReference>
<comment type="caution">
    <text evidence="2">The sequence shown here is derived from an EMBL/GenBank/DDBJ whole genome shotgun (WGS) entry which is preliminary data.</text>
</comment>
<evidence type="ECO:0000313" key="3">
    <source>
        <dbReference type="Proteomes" id="UP000017819"/>
    </source>
</evidence>
<dbReference type="STRING" id="631454.N177_1254"/>
<dbReference type="RefSeq" id="WP_023431399.1">
    <property type="nucleotide sequence ID" value="NZ_AWXZ01000017.1"/>
</dbReference>
<dbReference type="EMBL" id="AWXZ01000017">
    <property type="protein sequence ID" value="ESR25919.1"/>
    <property type="molecule type" value="Genomic_DNA"/>
</dbReference>
<evidence type="ECO:0000313" key="2">
    <source>
        <dbReference type="EMBL" id="ESR25919.1"/>
    </source>
</evidence>
<keyword evidence="3" id="KW-1185">Reference proteome</keyword>
<sequence>MPRHTYDPGGIAAVMAEASAEPGQPDTLFRAVDDLTRETVGHILFTVLANLPKSGEVERMHSSRPREYPLLGRKRMGPTPWGDRVLKDGRTWFGRNADDIRWAFPDHELILSLGCESCLNAPVRYDGRVLGVISVLGPEGAYEEEDLGLLALLTPYLVPPLLSAQTTPRSIS</sequence>
<proteinExistence type="predicted"/>